<evidence type="ECO:0000256" key="4">
    <source>
        <dbReference type="ARBA" id="ARBA00022630"/>
    </source>
</evidence>
<dbReference type="Proteomes" id="UP000664398">
    <property type="component" value="Unassembled WGS sequence"/>
</dbReference>
<dbReference type="CDD" id="cd04730">
    <property type="entry name" value="NPD_like"/>
    <property type="match status" value="1"/>
</dbReference>
<proteinExistence type="inferred from homology"/>
<dbReference type="SUPFAM" id="SSF51412">
    <property type="entry name" value="Inosine monophosphate dehydrogenase (IMPDH)"/>
    <property type="match status" value="1"/>
</dbReference>
<feature type="compositionally biased region" description="Basic and acidic residues" evidence="10">
    <location>
        <begin position="183"/>
        <end position="198"/>
    </location>
</feature>
<accession>A0A939LW95</accession>
<feature type="region of interest" description="Disordered" evidence="10">
    <location>
        <begin position="177"/>
        <end position="217"/>
    </location>
</feature>
<dbReference type="PANTHER" id="PTHR42747">
    <property type="entry name" value="NITRONATE MONOOXYGENASE-RELATED"/>
    <property type="match status" value="1"/>
</dbReference>
<keyword evidence="12" id="KW-1185">Reference proteome</keyword>
<keyword evidence="3" id="KW-0216">Detoxification</keyword>
<comment type="caution">
    <text evidence="11">The sequence shown here is derived from an EMBL/GenBank/DDBJ whole genome shotgun (WGS) entry which is preliminary data.</text>
</comment>
<dbReference type="InterPro" id="IPR013785">
    <property type="entry name" value="Aldolase_TIM"/>
</dbReference>
<dbReference type="AlphaFoldDB" id="A0A939LW95"/>
<dbReference type="GO" id="GO:0018580">
    <property type="term" value="F:nitronate monooxygenase activity"/>
    <property type="evidence" value="ECO:0007669"/>
    <property type="project" value="InterPro"/>
</dbReference>
<gene>
    <name evidence="11" type="ORF">J4H91_02065</name>
</gene>
<evidence type="ECO:0000256" key="8">
    <source>
        <dbReference type="ARBA" id="ARBA00031155"/>
    </source>
</evidence>
<evidence type="ECO:0000256" key="2">
    <source>
        <dbReference type="ARBA" id="ARBA00009881"/>
    </source>
</evidence>
<dbReference type="PANTHER" id="PTHR42747:SF3">
    <property type="entry name" value="NITRONATE MONOOXYGENASE-RELATED"/>
    <property type="match status" value="1"/>
</dbReference>
<dbReference type="GO" id="GO:0016627">
    <property type="term" value="F:oxidoreductase activity, acting on the CH-CH group of donors"/>
    <property type="evidence" value="ECO:0007669"/>
    <property type="project" value="InterPro"/>
</dbReference>
<dbReference type="Gene3D" id="3.20.20.70">
    <property type="entry name" value="Aldolase class I"/>
    <property type="match status" value="1"/>
</dbReference>
<keyword evidence="5" id="KW-0288">FMN</keyword>
<dbReference type="RefSeq" id="WP_208044600.1">
    <property type="nucleotide sequence ID" value="NZ_JAGDYL010000002.1"/>
</dbReference>
<dbReference type="Pfam" id="PF03060">
    <property type="entry name" value="NMO"/>
    <property type="match status" value="1"/>
</dbReference>
<keyword evidence="7 11" id="KW-0503">Monooxygenase</keyword>
<organism evidence="11 12">
    <name type="scientific">Leucobacter ruminantium</name>
    <dbReference type="NCBI Taxonomy" id="1289170"/>
    <lineage>
        <taxon>Bacteria</taxon>
        <taxon>Bacillati</taxon>
        <taxon>Actinomycetota</taxon>
        <taxon>Actinomycetes</taxon>
        <taxon>Micrococcales</taxon>
        <taxon>Microbacteriaceae</taxon>
        <taxon>Leucobacter</taxon>
    </lineage>
</organism>
<comment type="cofactor">
    <cofactor evidence="1">
        <name>FMN</name>
        <dbReference type="ChEBI" id="CHEBI:58210"/>
    </cofactor>
</comment>
<evidence type="ECO:0000256" key="6">
    <source>
        <dbReference type="ARBA" id="ARBA00023002"/>
    </source>
</evidence>
<dbReference type="GO" id="GO:0006207">
    <property type="term" value="P:'de novo' pyrimidine nucleobase biosynthetic process"/>
    <property type="evidence" value="ECO:0007669"/>
    <property type="project" value="InterPro"/>
</dbReference>
<evidence type="ECO:0000313" key="12">
    <source>
        <dbReference type="Proteomes" id="UP000664398"/>
    </source>
</evidence>
<dbReference type="GO" id="GO:0009636">
    <property type="term" value="P:response to toxic substance"/>
    <property type="evidence" value="ECO:0007669"/>
    <property type="project" value="UniProtKB-KW"/>
</dbReference>
<evidence type="ECO:0000256" key="7">
    <source>
        <dbReference type="ARBA" id="ARBA00023033"/>
    </source>
</evidence>
<dbReference type="InterPro" id="IPR001295">
    <property type="entry name" value="Dihydroorotate_DH_CS"/>
</dbReference>
<comment type="similarity">
    <text evidence="2">Belongs to the nitronate monooxygenase family. NMO class I subfamily.</text>
</comment>
<protein>
    <recommendedName>
        <fullName evidence="8">Propionate 3-nitronate monooxygenase</fullName>
    </recommendedName>
</protein>
<name>A0A939LW95_9MICO</name>
<evidence type="ECO:0000256" key="1">
    <source>
        <dbReference type="ARBA" id="ARBA00001917"/>
    </source>
</evidence>
<reference evidence="11" key="1">
    <citation type="submission" date="2021-03" db="EMBL/GenBank/DDBJ databases">
        <title>Leucobacter chromiisoli sp. nov., isolated from chromium-containing soil of chemical plant.</title>
        <authorList>
            <person name="Xu Z."/>
        </authorList>
    </citation>
    <scope>NUCLEOTIDE SEQUENCE</scope>
    <source>
        <strain evidence="11">A2</strain>
    </source>
</reference>
<evidence type="ECO:0000313" key="11">
    <source>
        <dbReference type="EMBL" id="MBO1804103.1"/>
    </source>
</evidence>
<sequence length="369" mass="37191">MRTPRLLDSRLPLVAAPMAGGPSSVELAASVAAAGAFPFLAGGMQTAEGLAAQIERLRPSARSFGVNLFVPGRASLDAQTRAEFAAYAAELQPEAERYGLRLDPEPAIDDDAWGEKLALLIADPVPVVSLTFGLPDPADIAALQRAGSRVLASVTSPAEARAAARTGVDGLVVQGAGAGGHSAVHEPARTPDGGRDAGSDPGSAGVGGTVPGAAEPGPETTVALVRAVRDAVDLPVIAAGGVDGPGAVRDLLASGAESVAVGTLLLRAAESGASAAHRAAIADPAFTETVVTRAFTGRPARSLRNRFADAHGATAPVAYPAVHHLTRALRQAAGRAGDTDTLHLWAGTGFRAAREAPAAEIIAWLASEL</sequence>
<evidence type="ECO:0000256" key="3">
    <source>
        <dbReference type="ARBA" id="ARBA00022575"/>
    </source>
</evidence>
<dbReference type="InterPro" id="IPR004136">
    <property type="entry name" value="NMO"/>
</dbReference>
<keyword evidence="4" id="KW-0285">Flavoprotein</keyword>
<evidence type="ECO:0000256" key="5">
    <source>
        <dbReference type="ARBA" id="ARBA00022643"/>
    </source>
</evidence>
<evidence type="ECO:0000256" key="10">
    <source>
        <dbReference type="SAM" id="MobiDB-lite"/>
    </source>
</evidence>
<comment type="catalytic activity">
    <reaction evidence="9">
        <text>3 propionate 3-nitronate + 3 O2 + H2O = 3 3-oxopropanoate + 2 nitrate + nitrite + H2O2 + 3 H(+)</text>
        <dbReference type="Rhea" id="RHEA:57332"/>
        <dbReference type="ChEBI" id="CHEBI:15377"/>
        <dbReference type="ChEBI" id="CHEBI:15378"/>
        <dbReference type="ChEBI" id="CHEBI:15379"/>
        <dbReference type="ChEBI" id="CHEBI:16240"/>
        <dbReference type="ChEBI" id="CHEBI:16301"/>
        <dbReference type="ChEBI" id="CHEBI:17632"/>
        <dbReference type="ChEBI" id="CHEBI:33190"/>
        <dbReference type="ChEBI" id="CHEBI:136067"/>
    </reaction>
</comment>
<evidence type="ECO:0000256" key="9">
    <source>
        <dbReference type="ARBA" id="ARBA00049401"/>
    </source>
</evidence>
<dbReference type="PROSITE" id="PS00912">
    <property type="entry name" value="DHODEHASE_2"/>
    <property type="match status" value="1"/>
</dbReference>
<keyword evidence="6" id="KW-0560">Oxidoreductase</keyword>
<dbReference type="EMBL" id="JAGDYL010000002">
    <property type="protein sequence ID" value="MBO1804103.1"/>
    <property type="molecule type" value="Genomic_DNA"/>
</dbReference>